<proteinExistence type="predicted"/>
<feature type="signal peptide" evidence="1">
    <location>
        <begin position="1"/>
        <end position="20"/>
    </location>
</feature>
<accession>A0A5N5WU77</accession>
<evidence type="ECO:0000256" key="1">
    <source>
        <dbReference type="SAM" id="SignalP"/>
    </source>
</evidence>
<dbReference type="OrthoDB" id="3501153at2759"/>
<dbReference type="AlphaFoldDB" id="A0A5N5WU77"/>
<dbReference type="PANTHER" id="PTHR35896:SF3">
    <property type="entry name" value="MAJOR FACILITATOR SUPERFAMILY TRANSPORTER"/>
    <property type="match status" value="1"/>
</dbReference>
<reference evidence="2 3" key="1">
    <citation type="submission" date="2019-04" db="EMBL/GenBank/DDBJ databases">
        <title>Friends and foes A comparative genomics study of 23 Aspergillus species from section Flavi.</title>
        <authorList>
            <consortium name="DOE Joint Genome Institute"/>
            <person name="Kjaerbolling I."/>
            <person name="Vesth T."/>
            <person name="Frisvad J.C."/>
            <person name="Nybo J.L."/>
            <person name="Theobald S."/>
            <person name="Kildgaard S."/>
            <person name="Isbrandt T."/>
            <person name="Kuo A."/>
            <person name="Sato A."/>
            <person name="Lyhne E.K."/>
            <person name="Kogle M.E."/>
            <person name="Wiebenga A."/>
            <person name="Kun R.S."/>
            <person name="Lubbers R.J."/>
            <person name="Makela M.R."/>
            <person name="Barry K."/>
            <person name="Chovatia M."/>
            <person name="Clum A."/>
            <person name="Daum C."/>
            <person name="Haridas S."/>
            <person name="He G."/>
            <person name="LaButti K."/>
            <person name="Lipzen A."/>
            <person name="Mondo S."/>
            <person name="Riley R."/>
            <person name="Salamov A."/>
            <person name="Simmons B.A."/>
            <person name="Magnuson J.K."/>
            <person name="Henrissat B."/>
            <person name="Mortensen U.H."/>
            <person name="Larsen T.O."/>
            <person name="Devries R.P."/>
            <person name="Grigoriev I.V."/>
            <person name="Machida M."/>
            <person name="Baker S.E."/>
            <person name="Andersen M.R."/>
        </authorList>
    </citation>
    <scope>NUCLEOTIDE SEQUENCE [LARGE SCALE GENOMIC DNA]</scope>
    <source>
        <strain evidence="2 3">CBS 151.66</strain>
    </source>
</reference>
<gene>
    <name evidence="2" type="ORF">BDV29DRAFT_158907</name>
</gene>
<protein>
    <submittedName>
        <fullName evidence="2">Uncharacterized protein</fullName>
    </submittedName>
</protein>
<evidence type="ECO:0000313" key="3">
    <source>
        <dbReference type="Proteomes" id="UP000326565"/>
    </source>
</evidence>
<keyword evidence="1" id="KW-0732">Signal</keyword>
<dbReference type="EMBL" id="ML732256">
    <property type="protein sequence ID" value="KAB8072071.1"/>
    <property type="molecule type" value="Genomic_DNA"/>
</dbReference>
<sequence>MRLEAWLLYAAALLPSASRAFYVSHPVTPGNVIDCGETPDEAKQLGCHFDMFSFAYYPPPCYNKDLHDNFLATHSSEIDWRHMDYTPVATSEVLEGIHTDLRPISGQFHDLHCTYEWLRLIRALAEERPLDRKLSKFKHSHHCSMNLLQKNKMGRNETATQTASMLFGRCGLTADLMYEYGTD</sequence>
<dbReference type="Proteomes" id="UP000326565">
    <property type="component" value="Unassembled WGS sequence"/>
</dbReference>
<keyword evidence="3" id="KW-1185">Reference proteome</keyword>
<dbReference type="PANTHER" id="PTHR35896">
    <property type="entry name" value="IG-LIKE DOMAIN-CONTAINING PROTEIN"/>
    <property type="match status" value="1"/>
</dbReference>
<name>A0A5N5WU77_9EURO</name>
<evidence type="ECO:0000313" key="2">
    <source>
        <dbReference type="EMBL" id="KAB8072071.1"/>
    </source>
</evidence>
<organism evidence="2 3">
    <name type="scientific">Aspergillus leporis</name>
    <dbReference type="NCBI Taxonomy" id="41062"/>
    <lineage>
        <taxon>Eukaryota</taxon>
        <taxon>Fungi</taxon>
        <taxon>Dikarya</taxon>
        <taxon>Ascomycota</taxon>
        <taxon>Pezizomycotina</taxon>
        <taxon>Eurotiomycetes</taxon>
        <taxon>Eurotiomycetidae</taxon>
        <taxon>Eurotiales</taxon>
        <taxon>Aspergillaceae</taxon>
        <taxon>Aspergillus</taxon>
        <taxon>Aspergillus subgen. Circumdati</taxon>
    </lineage>
</organism>
<dbReference type="InterPro" id="IPR053008">
    <property type="entry name" value="Phomopsin_biosynth_assoc"/>
</dbReference>
<feature type="chain" id="PRO_5024923222" evidence="1">
    <location>
        <begin position="21"/>
        <end position="183"/>
    </location>
</feature>